<keyword evidence="6 9" id="KW-1133">Transmembrane helix</keyword>
<feature type="transmembrane region" description="Helical" evidence="9">
    <location>
        <begin position="79"/>
        <end position="96"/>
    </location>
</feature>
<dbReference type="Proteomes" id="UP000266723">
    <property type="component" value="Unassembled WGS sequence"/>
</dbReference>
<evidence type="ECO:0000256" key="3">
    <source>
        <dbReference type="ARBA" id="ARBA00008961"/>
    </source>
</evidence>
<protein>
    <recommendedName>
        <fullName evidence="9">Protein kish</fullName>
    </recommendedName>
</protein>
<keyword evidence="5" id="KW-0732">Signal</keyword>
<evidence type="ECO:0000313" key="11">
    <source>
        <dbReference type="Proteomes" id="UP000266723"/>
    </source>
</evidence>
<evidence type="ECO:0000256" key="9">
    <source>
        <dbReference type="RuleBase" id="RU910717"/>
    </source>
</evidence>
<evidence type="ECO:0000313" key="10">
    <source>
        <dbReference type="EMBL" id="KAF3544429.1"/>
    </source>
</evidence>
<keyword evidence="11" id="KW-1185">Reference proteome</keyword>
<evidence type="ECO:0000256" key="8">
    <source>
        <dbReference type="ARBA" id="ARBA00023136"/>
    </source>
</evidence>
<name>A0ABQ7BY27_BRACR</name>
<feature type="transmembrane region" description="Helical" evidence="9">
    <location>
        <begin position="37"/>
        <end position="59"/>
    </location>
</feature>
<comment type="subcellular location">
    <subcellularLocation>
        <location evidence="2">Golgi apparatus membrane</location>
        <topology evidence="2">Single-pass type I membrane protein</topology>
    </subcellularLocation>
</comment>
<evidence type="ECO:0000256" key="6">
    <source>
        <dbReference type="ARBA" id="ARBA00022989"/>
    </source>
</evidence>
<keyword evidence="7" id="KW-0333">Golgi apparatus</keyword>
<proteinExistence type="inferred from homology"/>
<accession>A0ABQ7BY27</accession>
<dbReference type="InterPro" id="IPR051523">
    <property type="entry name" value="KISH_domain"/>
</dbReference>
<dbReference type="PANTHER" id="PTHR13229">
    <property type="entry name" value="PROTEIN KISH-A"/>
    <property type="match status" value="1"/>
</dbReference>
<comment type="caution">
    <text evidence="10">The sequence shown here is derived from an EMBL/GenBank/DDBJ whole genome shotgun (WGS) entry which is preliminary data.</text>
</comment>
<comment type="caution">
    <text evidence="9">Lacks conserved residue(s) required for the propagation of feature annotation.</text>
</comment>
<organism evidence="10 11">
    <name type="scientific">Brassica cretica</name>
    <name type="common">Mustard</name>
    <dbReference type="NCBI Taxonomy" id="69181"/>
    <lineage>
        <taxon>Eukaryota</taxon>
        <taxon>Viridiplantae</taxon>
        <taxon>Streptophyta</taxon>
        <taxon>Embryophyta</taxon>
        <taxon>Tracheophyta</taxon>
        <taxon>Spermatophyta</taxon>
        <taxon>Magnoliopsida</taxon>
        <taxon>eudicotyledons</taxon>
        <taxon>Gunneridae</taxon>
        <taxon>Pentapetalae</taxon>
        <taxon>rosids</taxon>
        <taxon>malvids</taxon>
        <taxon>Brassicales</taxon>
        <taxon>Brassicaceae</taxon>
        <taxon>Brassiceae</taxon>
        <taxon>Brassica</taxon>
    </lineage>
</organism>
<evidence type="ECO:0000256" key="2">
    <source>
        <dbReference type="ARBA" id="ARBA00004614"/>
    </source>
</evidence>
<comment type="function">
    <text evidence="1 9">Involved in the early part of the secretory pathway.</text>
</comment>
<gene>
    <name evidence="10" type="ORF">DY000_02000876</name>
</gene>
<evidence type="ECO:0000256" key="5">
    <source>
        <dbReference type="ARBA" id="ARBA00022729"/>
    </source>
</evidence>
<evidence type="ECO:0000256" key="4">
    <source>
        <dbReference type="ARBA" id="ARBA00022692"/>
    </source>
</evidence>
<evidence type="ECO:0000256" key="1">
    <source>
        <dbReference type="ARBA" id="ARBA00002154"/>
    </source>
</evidence>
<dbReference type="InterPro" id="IPR009653">
    <property type="entry name" value="Ksh1"/>
</dbReference>
<evidence type="ECO:0000256" key="7">
    <source>
        <dbReference type="ARBA" id="ARBA00023034"/>
    </source>
</evidence>
<keyword evidence="4 9" id="KW-0812">Transmembrane</keyword>
<keyword evidence="8 9" id="KW-0472">Membrane</keyword>
<comment type="similarity">
    <text evidence="3 9">Belongs to the KISH family.</text>
</comment>
<dbReference type="Pfam" id="PF06842">
    <property type="entry name" value="DUF1242"/>
    <property type="match status" value="1"/>
</dbReference>
<dbReference type="EMBL" id="QGKV02000832">
    <property type="protein sequence ID" value="KAF3544429.1"/>
    <property type="molecule type" value="Genomic_DNA"/>
</dbReference>
<sequence length="97" mass="11338">MDPMNFSSRRCRTDRFEELLSASVIIRYNALFNFHSFLTVVLLVICTCTYLKMQFPAILEQKTGFRGFFWKAARIGERLSPWMSVGCFMMGVSIIFF</sequence>
<reference evidence="10 11" key="1">
    <citation type="journal article" date="2020" name="BMC Genomics">
        <title>Intraspecific diversification of the crop wild relative Brassica cretica Lam. using demographic model selection.</title>
        <authorList>
            <person name="Kioukis A."/>
            <person name="Michalopoulou V.A."/>
            <person name="Briers L."/>
            <person name="Pirintsos S."/>
            <person name="Studholme D.J."/>
            <person name="Pavlidis P."/>
            <person name="Sarris P.F."/>
        </authorList>
    </citation>
    <scope>NUCLEOTIDE SEQUENCE [LARGE SCALE GENOMIC DNA]</scope>
    <source>
        <strain evidence="11">cv. PFS-1207/04</strain>
    </source>
</reference>